<reference evidence="1" key="1">
    <citation type="submission" date="2021-01" db="EMBL/GenBank/DDBJ databases">
        <title>Whole genome shotgun sequence of Actinoplanes rishiriensis NBRC 108556.</title>
        <authorList>
            <person name="Komaki H."/>
            <person name="Tamura T."/>
        </authorList>
    </citation>
    <scope>NUCLEOTIDE SEQUENCE</scope>
    <source>
        <strain evidence="1">NBRC 108556</strain>
    </source>
</reference>
<proteinExistence type="predicted"/>
<dbReference type="Proteomes" id="UP000636960">
    <property type="component" value="Unassembled WGS sequence"/>
</dbReference>
<dbReference type="EMBL" id="BOMV01000125">
    <property type="protein sequence ID" value="GIF02221.1"/>
    <property type="molecule type" value="Genomic_DNA"/>
</dbReference>
<comment type="caution">
    <text evidence="1">The sequence shown here is derived from an EMBL/GenBank/DDBJ whole genome shotgun (WGS) entry which is preliminary data.</text>
</comment>
<keyword evidence="2" id="KW-1185">Reference proteome</keyword>
<protein>
    <submittedName>
        <fullName evidence="1">Uncharacterized protein</fullName>
    </submittedName>
</protein>
<evidence type="ECO:0000313" key="1">
    <source>
        <dbReference type="EMBL" id="GIF02221.1"/>
    </source>
</evidence>
<evidence type="ECO:0000313" key="2">
    <source>
        <dbReference type="Proteomes" id="UP000636960"/>
    </source>
</evidence>
<accession>A0A919KB41</accession>
<gene>
    <name evidence="1" type="ORF">Ari01nite_96850</name>
</gene>
<sequence>MADRRITNRVDEVHTLGGYHVGYVYQRASGQWSGRGRRTTEESHAAELSTTYATKEEAARAVIDMLQAAGMFNHPI</sequence>
<organism evidence="1 2">
    <name type="scientific">Paractinoplanes rishiriensis</name>
    <dbReference type="NCBI Taxonomy" id="1050105"/>
    <lineage>
        <taxon>Bacteria</taxon>
        <taxon>Bacillati</taxon>
        <taxon>Actinomycetota</taxon>
        <taxon>Actinomycetes</taxon>
        <taxon>Micromonosporales</taxon>
        <taxon>Micromonosporaceae</taxon>
        <taxon>Paractinoplanes</taxon>
    </lineage>
</organism>
<dbReference type="RefSeq" id="WP_203791308.1">
    <property type="nucleotide sequence ID" value="NZ_BOMV01000125.1"/>
</dbReference>
<dbReference type="AlphaFoldDB" id="A0A919KB41"/>
<name>A0A919KB41_9ACTN</name>